<dbReference type="Pfam" id="PF08158">
    <property type="entry name" value="SDA1_HEAT"/>
    <property type="match status" value="1"/>
</dbReference>
<dbReference type="InterPro" id="IPR048292">
    <property type="entry name" value="SDA1_C"/>
</dbReference>
<feature type="compositionally biased region" description="Basic and acidic residues" evidence="7">
    <location>
        <begin position="658"/>
        <end position="679"/>
    </location>
</feature>
<feature type="domain" description="SDA1 N-terminal" evidence="9">
    <location>
        <begin position="70"/>
        <end position="436"/>
    </location>
</feature>
<feature type="domain" description="SDA1 middle" evidence="8">
    <location>
        <begin position="548"/>
        <end position="670"/>
    </location>
</feature>
<evidence type="ECO:0000256" key="1">
    <source>
        <dbReference type="ARBA" id="ARBA00005783"/>
    </source>
</evidence>
<comment type="function">
    <text evidence="6">Required for 60S pre-ribosomal subunits export to the cytoplasm.</text>
</comment>
<sequence length="781" mass="88386">MVKRKVAALEKVEADLVNLQYKIRRDPRSYAQEFHDQWLAYDAQRQIFVSSPSTVSSEDTKKFHDLVDLVAHVADLYPELAAPYPDHLKELLNQHHATLDKELREKVVGSLVLLRRKDVIDSASLLTTLFPILISTPSKTLRSLLYTKIISDLRESNSKTTNHRLNRTIQTVLHNLVTSDRTSTKGMWATRITRELWRRQIWTDAKPCDVMKEACLSDNEKVVIGGVRFFLGGDKEREELEDELSDEDIDIKKVKHQGTINKKTKKRQKAYERAVDKIKKHDRKKNAPHPLNFSALHLIHDPQGFAEKLFQKHLQNTKNRFSLDNKLLILQLVTRLVGLHKLTIISLYSWFVRYLTPKQLSVTSFLASLAQATHDLVPPDVIEPLVVKIANEFVSEASAAEVCSAGINAIREVALRQPLCMTETLLQDLVLYQRSKDKGVVMAAKGLQSLYREVYPELLQKKYRGKQATMGLRSGAVKQRQFGEAEQGGIEGIELLEQYKEEQKKKKQEEQALENGGAERKEDDEEDDGFNSDEWEVASTDSESSGGWIDVSSDSDDDEPAKKKRRREDDADEAPELVDTSTEAGAAEAELNRISKLATTSILTPADLAKLEELRREAKIDKALGRTSKRKKELIDKHIEDGLTADDIELPAQLGKKTTKEERVALAREGKPGREEHKSTQAIRRAKKDAEGKSTTNKEKARKKNFLMTIGKARAKNKRSLVETSKTMRAHIARSYGYAKIVFRSASGTAKNVVHRPESTASAKEAERRERGLRGQDLNSP</sequence>
<feature type="region of interest" description="Disordered" evidence="7">
    <location>
        <begin position="506"/>
        <end position="585"/>
    </location>
</feature>
<comment type="similarity">
    <text evidence="1 6">Belongs to the SDA1 family.</text>
</comment>
<keyword evidence="5 6" id="KW-0539">Nucleus</keyword>
<evidence type="ECO:0000256" key="6">
    <source>
        <dbReference type="RuleBase" id="RU365057"/>
    </source>
</evidence>
<dbReference type="InterPro" id="IPR007949">
    <property type="entry name" value="SDA1_MD"/>
</dbReference>
<dbReference type="GO" id="GO:0007089">
    <property type="term" value="P:traversing start control point of mitotic cell cycle"/>
    <property type="evidence" value="ECO:0007669"/>
    <property type="project" value="EnsemblFungi"/>
</dbReference>
<evidence type="ECO:0000259" key="9">
    <source>
        <dbReference type="Pfam" id="PF08158"/>
    </source>
</evidence>
<evidence type="ECO:0000256" key="4">
    <source>
        <dbReference type="ARBA" id="ARBA00022927"/>
    </source>
</evidence>
<evidence type="ECO:0000313" key="11">
    <source>
        <dbReference type="EMBL" id="EAQ84082.1"/>
    </source>
</evidence>
<feature type="domain" description="SDA1 C-terminal" evidence="10">
    <location>
        <begin position="693"/>
        <end position="735"/>
    </location>
</feature>
<evidence type="ECO:0000256" key="7">
    <source>
        <dbReference type="SAM" id="MobiDB-lite"/>
    </source>
</evidence>
<feature type="region of interest" description="Disordered" evidence="7">
    <location>
        <begin position="747"/>
        <end position="781"/>
    </location>
</feature>
<accession>Q2GNG8</accession>
<organism evidence="11 12">
    <name type="scientific">Chaetomium globosum (strain ATCC 6205 / CBS 148.51 / DSM 1962 / NBRC 6347 / NRRL 1970)</name>
    <name type="common">Soil fungus</name>
    <dbReference type="NCBI Taxonomy" id="306901"/>
    <lineage>
        <taxon>Eukaryota</taxon>
        <taxon>Fungi</taxon>
        <taxon>Dikarya</taxon>
        <taxon>Ascomycota</taxon>
        <taxon>Pezizomycotina</taxon>
        <taxon>Sordariomycetes</taxon>
        <taxon>Sordariomycetidae</taxon>
        <taxon>Sordariales</taxon>
        <taxon>Chaetomiaceae</taxon>
        <taxon>Chaetomium</taxon>
    </lineage>
</organism>
<dbReference type="OrthoDB" id="2196187at2759"/>
<dbReference type="HOGENOM" id="CLU_009161_2_1_1"/>
<dbReference type="STRING" id="306901.Q2GNG8"/>
<keyword evidence="4 6" id="KW-0653">Protein transport</keyword>
<feature type="compositionally biased region" description="Basic and acidic residues" evidence="7">
    <location>
        <begin position="764"/>
        <end position="774"/>
    </location>
</feature>
<dbReference type="PANTHER" id="PTHR12730:SF0">
    <property type="entry name" value="PROTEIN SDA1 HOMOLOG"/>
    <property type="match status" value="1"/>
</dbReference>
<dbReference type="GO" id="GO:0000055">
    <property type="term" value="P:ribosomal large subunit export from nucleus"/>
    <property type="evidence" value="ECO:0007669"/>
    <property type="project" value="UniProtKB-UniRule"/>
</dbReference>
<dbReference type="GO" id="GO:0005730">
    <property type="term" value="C:nucleolus"/>
    <property type="evidence" value="ECO:0007669"/>
    <property type="project" value="UniProtKB-SubCell"/>
</dbReference>
<keyword evidence="2 6" id="KW-0813">Transport</keyword>
<reference evidence="12" key="1">
    <citation type="journal article" date="2015" name="Genome Announc.">
        <title>Draft genome sequence of the cellulolytic fungus Chaetomium globosum.</title>
        <authorList>
            <person name="Cuomo C.A."/>
            <person name="Untereiner W.A."/>
            <person name="Ma L.-J."/>
            <person name="Grabherr M."/>
            <person name="Birren B.W."/>
        </authorList>
    </citation>
    <scope>NUCLEOTIDE SEQUENCE [LARGE SCALE GENOMIC DNA]</scope>
    <source>
        <strain evidence="12">ATCC 6205 / CBS 148.51 / DSM 1962 / NBRC 6347 / NRRL 1970</strain>
    </source>
</reference>
<dbReference type="eggNOG" id="KOG2229">
    <property type="taxonomic scope" value="Eukaryota"/>
</dbReference>
<evidence type="ECO:0000259" key="10">
    <source>
        <dbReference type="Pfam" id="PF21638"/>
    </source>
</evidence>
<dbReference type="Proteomes" id="UP000001056">
    <property type="component" value="Unassembled WGS sequence"/>
</dbReference>
<dbReference type="InterPro" id="IPR012977">
    <property type="entry name" value="SDA1_N"/>
</dbReference>
<dbReference type="GeneID" id="4396298"/>
<gene>
    <name evidence="11" type="ORF">CHGG_10486</name>
</gene>
<evidence type="ECO:0000259" key="8">
    <source>
        <dbReference type="Pfam" id="PF05285"/>
    </source>
</evidence>
<dbReference type="InterPro" id="IPR027312">
    <property type="entry name" value="Sda1"/>
</dbReference>
<dbReference type="EMBL" id="CH408035">
    <property type="protein sequence ID" value="EAQ84082.1"/>
    <property type="molecule type" value="Genomic_DNA"/>
</dbReference>
<keyword evidence="3 6" id="KW-0690">Ribosome biogenesis</keyword>
<evidence type="ECO:0000256" key="2">
    <source>
        <dbReference type="ARBA" id="ARBA00022448"/>
    </source>
</evidence>
<dbReference type="RefSeq" id="XP_001228413.1">
    <property type="nucleotide sequence ID" value="XM_001228412.1"/>
</dbReference>
<protein>
    <recommendedName>
        <fullName evidence="6">Protein SDA1</fullName>
    </recommendedName>
</protein>
<comment type="subcellular location">
    <subcellularLocation>
        <location evidence="6">Nucleus</location>
        <location evidence="6">Nucleolus</location>
    </subcellularLocation>
</comment>
<dbReference type="GO" id="GO:0015031">
    <property type="term" value="P:protein transport"/>
    <property type="evidence" value="ECO:0007669"/>
    <property type="project" value="UniProtKB-KW"/>
</dbReference>
<dbReference type="VEuPathDB" id="FungiDB:CHGG_10486"/>
<dbReference type="Pfam" id="PF05285">
    <property type="entry name" value="SDA1_dom"/>
    <property type="match status" value="1"/>
</dbReference>
<feature type="region of interest" description="Disordered" evidence="7">
    <location>
        <begin position="645"/>
        <end position="706"/>
    </location>
</feature>
<feature type="compositionally biased region" description="Basic and acidic residues" evidence="7">
    <location>
        <begin position="688"/>
        <end position="699"/>
    </location>
</feature>
<dbReference type="FunCoup" id="Q2GNG8">
    <property type="interactions" value="995"/>
</dbReference>
<dbReference type="InParanoid" id="Q2GNG8"/>
<feature type="compositionally biased region" description="Acidic residues" evidence="7">
    <location>
        <begin position="522"/>
        <end position="536"/>
    </location>
</feature>
<evidence type="ECO:0000256" key="3">
    <source>
        <dbReference type="ARBA" id="ARBA00022517"/>
    </source>
</evidence>
<proteinExistence type="inferred from homology"/>
<dbReference type="Pfam" id="PF21638">
    <property type="entry name" value="SDA1_C"/>
    <property type="match status" value="1"/>
</dbReference>
<dbReference type="OMA" id="AMYKTYK"/>
<evidence type="ECO:0000256" key="5">
    <source>
        <dbReference type="ARBA" id="ARBA00023242"/>
    </source>
</evidence>
<evidence type="ECO:0000313" key="12">
    <source>
        <dbReference type="Proteomes" id="UP000001056"/>
    </source>
</evidence>
<name>Q2GNG8_CHAGB</name>
<dbReference type="PANTHER" id="PTHR12730">
    <property type="entry name" value="HSDA/SDA1-RELATED"/>
    <property type="match status" value="1"/>
</dbReference>
<dbReference type="AlphaFoldDB" id="Q2GNG8"/>
<keyword evidence="12" id="KW-1185">Reference proteome</keyword>
<dbReference type="GO" id="GO:0042273">
    <property type="term" value="P:ribosomal large subunit biogenesis"/>
    <property type="evidence" value="ECO:0007669"/>
    <property type="project" value="UniProtKB-UniRule"/>
</dbReference>